<accession>A0AAV1GWK5</accession>
<dbReference type="EMBL" id="OY660869">
    <property type="protein sequence ID" value="CAJ1058387.1"/>
    <property type="molecule type" value="Genomic_DNA"/>
</dbReference>
<feature type="compositionally biased region" description="Low complexity" evidence="2">
    <location>
        <begin position="22"/>
        <end position="57"/>
    </location>
</feature>
<reference evidence="4" key="1">
    <citation type="submission" date="2023-08" db="EMBL/GenBank/DDBJ databases">
        <authorList>
            <person name="Alioto T."/>
            <person name="Alioto T."/>
            <person name="Gomez Garrido J."/>
        </authorList>
    </citation>
    <scope>NUCLEOTIDE SEQUENCE</scope>
</reference>
<name>A0AAV1GWK5_XYRNO</name>
<dbReference type="Proteomes" id="UP001178508">
    <property type="component" value="Chromosome 6"/>
</dbReference>
<evidence type="ECO:0000313" key="4">
    <source>
        <dbReference type="EMBL" id="CAJ1078200.1"/>
    </source>
</evidence>
<feature type="region of interest" description="Disordered" evidence="2">
    <location>
        <begin position="156"/>
        <end position="223"/>
    </location>
</feature>
<protein>
    <submittedName>
        <fullName evidence="4">Uncharacterized protein</fullName>
    </submittedName>
</protein>
<organism evidence="4 5">
    <name type="scientific">Xyrichtys novacula</name>
    <name type="common">Pearly razorfish</name>
    <name type="synonym">Hemipteronotus novacula</name>
    <dbReference type="NCBI Taxonomy" id="13765"/>
    <lineage>
        <taxon>Eukaryota</taxon>
        <taxon>Metazoa</taxon>
        <taxon>Chordata</taxon>
        <taxon>Craniata</taxon>
        <taxon>Vertebrata</taxon>
        <taxon>Euteleostomi</taxon>
        <taxon>Actinopterygii</taxon>
        <taxon>Neopterygii</taxon>
        <taxon>Teleostei</taxon>
        <taxon>Neoteleostei</taxon>
        <taxon>Acanthomorphata</taxon>
        <taxon>Eupercaria</taxon>
        <taxon>Labriformes</taxon>
        <taxon>Labridae</taxon>
        <taxon>Xyrichtys</taxon>
    </lineage>
</organism>
<proteinExistence type="predicted"/>
<evidence type="ECO:0000313" key="3">
    <source>
        <dbReference type="EMBL" id="CAJ1058387.1"/>
    </source>
</evidence>
<keyword evidence="5" id="KW-1185">Reference proteome</keyword>
<keyword evidence="1" id="KW-0175">Coiled coil</keyword>
<sequence length="223" mass="24462">MASESKTTDEMKHDASPPPRSSSPKPSVHSRASSKRSSSSRSSVMEAAAKARATAEAALTKASYAKRQLEMKKERAKLDLQKAALEADLEALAYEREAEAARVEAEVLEAAVAMGNDDVQSLRSVVSPQVIRQRTEEYVLCQSQVSVQSPALPHHHEMQHTVNSPPCQSAPGTVEVKPPLIDFRPSAHEPVHAAEQSPAPRPHRLRRLPNQVQKHSQPVLPWK</sequence>
<feature type="coiled-coil region" evidence="1">
    <location>
        <begin position="66"/>
        <end position="111"/>
    </location>
</feature>
<dbReference type="EMBL" id="OY660880">
    <property type="protein sequence ID" value="CAJ1078200.1"/>
    <property type="molecule type" value="Genomic_DNA"/>
</dbReference>
<dbReference type="AlphaFoldDB" id="A0AAV1GWK5"/>
<gene>
    <name evidence="4" type="ORF">XNOV1_A035581</name>
    <name evidence="3" type="ORF">XNOV1_A041543</name>
</gene>
<feature type="region of interest" description="Disordered" evidence="2">
    <location>
        <begin position="1"/>
        <end position="57"/>
    </location>
</feature>
<feature type="compositionally biased region" description="Basic and acidic residues" evidence="2">
    <location>
        <begin position="1"/>
        <end position="15"/>
    </location>
</feature>
<evidence type="ECO:0000256" key="1">
    <source>
        <dbReference type="SAM" id="Coils"/>
    </source>
</evidence>
<dbReference type="Proteomes" id="UP001178508">
    <property type="component" value="Chromosome 17"/>
</dbReference>
<evidence type="ECO:0000256" key="2">
    <source>
        <dbReference type="SAM" id="MobiDB-lite"/>
    </source>
</evidence>
<evidence type="ECO:0000313" key="5">
    <source>
        <dbReference type="Proteomes" id="UP001178508"/>
    </source>
</evidence>
<feature type="compositionally biased region" description="Polar residues" evidence="2">
    <location>
        <begin position="160"/>
        <end position="171"/>
    </location>
</feature>